<evidence type="ECO:0000256" key="1">
    <source>
        <dbReference type="SAM" id="MobiDB-lite"/>
    </source>
</evidence>
<organism evidence="2">
    <name type="scientific">Phaeocystis cordata</name>
    <dbReference type="NCBI Taxonomy" id="118079"/>
    <lineage>
        <taxon>Eukaryota</taxon>
        <taxon>Haptista</taxon>
        <taxon>Haptophyta</taxon>
        <taxon>Prymnesiophyceae</taxon>
        <taxon>Phaeocystales</taxon>
        <taxon>Phaeocystaceae</taxon>
        <taxon>Phaeocystis</taxon>
    </lineage>
</organism>
<feature type="region of interest" description="Disordered" evidence="1">
    <location>
        <begin position="31"/>
        <end position="57"/>
    </location>
</feature>
<gene>
    <name evidence="2" type="ORF">PCOR1465_LOCUS1276</name>
</gene>
<dbReference type="EMBL" id="HBFZ01001895">
    <property type="protein sequence ID" value="CAD8988487.1"/>
    <property type="molecule type" value="Transcribed_RNA"/>
</dbReference>
<name>A0A7S1HR15_9EUKA</name>
<accession>A0A7S1HR15</accession>
<reference evidence="2" key="1">
    <citation type="submission" date="2021-01" db="EMBL/GenBank/DDBJ databases">
        <authorList>
            <person name="Corre E."/>
            <person name="Pelletier E."/>
            <person name="Niang G."/>
            <person name="Scheremetjew M."/>
            <person name="Finn R."/>
            <person name="Kale V."/>
            <person name="Holt S."/>
            <person name="Cochrane G."/>
            <person name="Meng A."/>
            <person name="Brown T."/>
            <person name="Cohen L."/>
        </authorList>
    </citation>
    <scope>NUCLEOTIDE SEQUENCE</scope>
    <source>
        <strain evidence="2">RCC1383</strain>
    </source>
</reference>
<feature type="compositionally biased region" description="Polar residues" evidence="1">
    <location>
        <begin position="31"/>
        <end position="41"/>
    </location>
</feature>
<dbReference type="AlphaFoldDB" id="A0A7S1HR15"/>
<proteinExistence type="predicted"/>
<sequence>MRIAEMREEVVDESPSPSPCVLARVSQATAASTVERNANGNPSKSLSPSLSPSKRPRQTSLVIRLKASGFSLSGSGQDEFFVVGGKKKKGVRERLKKKLGIKV</sequence>
<protein>
    <submittedName>
        <fullName evidence="2">Uncharacterized protein</fullName>
    </submittedName>
</protein>
<feature type="region of interest" description="Disordered" evidence="1">
    <location>
        <begin position="1"/>
        <end position="20"/>
    </location>
</feature>
<evidence type="ECO:0000313" key="2">
    <source>
        <dbReference type="EMBL" id="CAD8988487.1"/>
    </source>
</evidence>
<feature type="compositionally biased region" description="Low complexity" evidence="1">
    <location>
        <begin position="42"/>
        <end position="53"/>
    </location>
</feature>